<comment type="caution">
    <text evidence="1">The sequence shown here is derived from an EMBL/GenBank/DDBJ whole genome shotgun (WGS) entry which is preliminary data.</text>
</comment>
<evidence type="ECO:0000313" key="1">
    <source>
        <dbReference type="EMBL" id="EEG54376.1"/>
    </source>
</evidence>
<dbReference type="EMBL" id="ACCJ01000274">
    <property type="protein sequence ID" value="EEG54376.1"/>
    <property type="molecule type" value="Genomic_DNA"/>
</dbReference>
<sequence>MYEHENDPEVEKFLDKARGACRSAAGIKRKKEGNKGLWRIRNIF</sequence>
<name>C0D2S9_9FIRM</name>
<evidence type="ECO:0000313" key="2">
    <source>
        <dbReference type="Proteomes" id="UP000004756"/>
    </source>
</evidence>
<proteinExistence type="predicted"/>
<accession>C0D2S9</accession>
<gene>
    <name evidence="1" type="ORF">CLOSTASPAR_03568</name>
</gene>
<dbReference type="Proteomes" id="UP000004756">
    <property type="component" value="Unassembled WGS sequence"/>
</dbReference>
<organism evidence="1 2">
    <name type="scientific">[Clostridium] asparagiforme DSM 15981</name>
    <dbReference type="NCBI Taxonomy" id="518636"/>
    <lineage>
        <taxon>Bacteria</taxon>
        <taxon>Bacillati</taxon>
        <taxon>Bacillota</taxon>
        <taxon>Clostridia</taxon>
        <taxon>Lachnospirales</taxon>
        <taxon>Lachnospiraceae</taxon>
        <taxon>Enterocloster</taxon>
    </lineage>
</organism>
<keyword evidence="2" id="KW-1185">Reference proteome</keyword>
<dbReference type="AlphaFoldDB" id="C0D2S9"/>
<reference evidence="1 2" key="1">
    <citation type="submission" date="2009-01" db="EMBL/GenBank/DDBJ databases">
        <authorList>
            <person name="Fulton L."/>
            <person name="Clifton S."/>
            <person name="Fulton B."/>
            <person name="Xu J."/>
            <person name="Minx P."/>
            <person name="Pepin K.H."/>
            <person name="Johnson M."/>
            <person name="Bhonagiri V."/>
            <person name="Nash W.E."/>
            <person name="Mardis E.R."/>
            <person name="Wilson R.K."/>
        </authorList>
    </citation>
    <scope>NUCLEOTIDE SEQUENCE [LARGE SCALE GENOMIC DNA]</scope>
    <source>
        <strain evidence="1 2">DSM 15981</strain>
    </source>
</reference>
<reference evidence="1 2" key="2">
    <citation type="submission" date="2009-02" db="EMBL/GenBank/DDBJ databases">
        <title>Draft genome sequence of Clostridium asparagiforme (DSM 15981).</title>
        <authorList>
            <person name="Sudarsanam P."/>
            <person name="Ley R."/>
            <person name="Guruge J."/>
            <person name="Turnbaugh P.J."/>
            <person name="Mahowald M."/>
            <person name="Liep D."/>
            <person name="Gordon J."/>
        </authorList>
    </citation>
    <scope>NUCLEOTIDE SEQUENCE [LARGE SCALE GENOMIC DNA]</scope>
    <source>
        <strain evidence="1 2">DSM 15981</strain>
    </source>
</reference>
<dbReference type="HOGENOM" id="CLU_3214256_0_0_9"/>
<protein>
    <submittedName>
        <fullName evidence="1">Uncharacterized protein</fullName>
    </submittedName>
</protein>